<dbReference type="PROSITE" id="PS51318">
    <property type="entry name" value="TAT"/>
    <property type="match status" value="1"/>
</dbReference>
<evidence type="ECO:0000313" key="3">
    <source>
        <dbReference type="Proteomes" id="UP000261811"/>
    </source>
</evidence>
<dbReference type="RefSeq" id="WP_117361782.1">
    <property type="nucleotide sequence ID" value="NZ_QURH01001046.1"/>
</dbReference>
<dbReference type="AlphaFoldDB" id="A0A372J978"/>
<reference evidence="2 3" key="1">
    <citation type="submission" date="2018-08" db="EMBL/GenBank/DDBJ databases">
        <title>Actinomadura jelena sp. nov., a novel Actinomycete isolated from soil in Chad.</title>
        <authorList>
            <person name="Shi L."/>
        </authorList>
    </citation>
    <scope>NUCLEOTIDE SEQUENCE [LARGE SCALE GENOMIC DNA]</scope>
    <source>
        <strain evidence="2 3">NEAU-G17</strain>
    </source>
</reference>
<keyword evidence="1" id="KW-0732">Signal</keyword>
<dbReference type="InterPro" id="IPR006311">
    <property type="entry name" value="TAT_signal"/>
</dbReference>
<name>A0A372J978_9ACTN</name>
<proteinExistence type="predicted"/>
<protein>
    <recommendedName>
        <fullName evidence="4">NPCBM-associated, NEW3 domain of alpha-galactosidase</fullName>
    </recommendedName>
</protein>
<feature type="signal peptide" evidence="1">
    <location>
        <begin position="1"/>
        <end position="31"/>
    </location>
</feature>
<gene>
    <name evidence="2" type="ORF">DZF91_37560</name>
</gene>
<organism evidence="2 3">
    <name type="scientific">Actinomadura logoneensis</name>
    <dbReference type="NCBI Taxonomy" id="2293572"/>
    <lineage>
        <taxon>Bacteria</taxon>
        <taxon>Bacillati</taxon>
        <taxon>Actinomycetota</taxon>
        <taxon>Actinomycetes</taxon>
        <taxon>Streptosporangiales</taxon>
        <taxon>Thermomonosporaceae</taxon>
        <taxon>Actinomadura</taxon>
    </lineage>
</organism>
<dbReference type="EMBL" id="QURH01001046">
    <property type="protein sequence ID" value="RFU36543.1"/>
    <property type="molecule type" value="Genomic_DNA"/>
</dbReference>
<evidence type="ECO:0008006" key="4">
    <source>
        <dbReference type="Google" id="ProtNLM"/>
    </source>
</evidence>
<sequence length="343" mass="35167">MTTTRTRRRLGLAAAALIAGLPALTALPAHADTTPRIASTSVSPATITGGDEAVQTIRLDAPAPVGGLGVEVISVGRSDLNYPFSVPGDVVRVPAGQTSVSFPIRLEAYSSTTTVPLVARTTSSEATTQVTVVPPDWRDQTVERLDVNAPGDAHAVVAGTKATATVRLSAPAKVGGTAVDLRLNHRSGLPDSPEPKIPRYVVVPAGSREATFTIDYPGVPIWPIGVTDIDADLGHPPAGAAVLFAPKNYTVGVTRELKRGGFPNIGSIGLGNNWHPFGAVIELTSDTPGIKVPARVEIPANSAGANFGIGVDESVPPGTQVKISAKWVLSPAGTVTTTATVAG</sequence>
<feature type="chain" id="PRO_5016721106" description="NPCBM-associated, NEW3 domain of alpha-galactosidase" evidence="1">
    <location>
        <begin position="32"/>
        <end position="343"/>
    </location>
</feature>
<dbReference type="Proteomes" id="UP000261811">
    <property type="component" value="Unassembled WGS sequence"/>
</dbReference>
<keyword evidence="3" id="KW-1185">Reference proteome</keyword>
<comment type="caution">
    <text evidence="2">The sequence shown here is derived from an EMBL/GenBank/DDBJ whole genome shotgun (WGS) entry which is preliminary data.</text>
</comment>
<accession>A0A372J978</accession>
<dbReference type="OrthoDB" id="3468737at2"/>
<evidence type="ECO:0000256" key="1">
    <source>
        <dbReference type="SAM" id="SignalP"/>
    </source>
</evidence>
<evidence type="ECO:0000313" key="2">
    <source>
        <dbReference type="EMBL" id="RFU36543.1"/>
    </source>
</evidence>